<evidence type="ECO:0000313" key="6">
    <source>
        <dbReference type="RefSeq" id="XP_022146313.1"/>
    </source>
</evidence>
<protein>
    <submittedName>
        <fullName evidence="6">Non-specific lipid transfer protein GPI-anchored 2-like</fullName>
    </submittedName>
</protein>
<dbReference type="RefSeq" id="XP_022146313.1">
    <property type="nucleotide sequence ID" value="XM_022290621.1"/>
</dbReference>
<evidence type="ECO:0000256" key="1">
    <source>
        <dbReference type="ARBA" id="ARBA00009748"/>
    </source>
</evidence>
<dbReference type="PANTHER" id="PTHR33122">
    <property type="entry name" value="LIPID BINDING PROTEIN-RELATED"/>
    <property type="match status" value="1"/>
</dbReference>
<dbReference type="InterPro" id="IPR000528">
    <property type="entry name" value="Plant_nsLTP"/>
</dbReference>
<dbReference type="CDD" id="cd00010">
    <property type="entry name" value="AAI_LTSS"/>
    <property type="match status" value="1"/>
</dbReference>
<dbReference type="InterPro" id="IPR016140">
    <property type="entry name" value="Bifunc_inhib/LTP/seed_store"/>
</dbReference>
<evidence type="ECO:0000259" key="4">
    <source>
        <dbReference type="Pfam" id="PF14368"/>
    </source>
</evidence>
<dbReference type="PRINTS" id="PR00382">
    <property type="entry name" value="LIPIDTRNSFER"/>
</dbReference>
<dbReference type="AlphaFoldDB" id="A0A6J1CY97"/>
<feature type="domain" description="Bifunctional inhibitor/plant lipid transfer protein/seed storage helical" evidence="4">
    <location>
        <begin position="29"/>
        <end position="118"/>
    </location>
</feature>
<dbReference type="GO" id="GO:0005504">
    <property type="term" value="F:fatty acid binding"/>
    <property type="evidence" value="ECO:0007669"/>
    <property type="project" value="InterPro"/>
</dbReference>
<dbReference type="GO" id="GO:0009627">
    <property type="term" value="P:systemic acquired resistance"/>
    <property type="evidence" value="ECO:0007669"/>
    <property type="project" value="InterPro"/>
</dbReference>
<accession>A0A6J1CY97</accession>
<feature type="chain" id="PRO_5026725932" evidence="3">
    <location>
        <begin position="26"/>
        <end position="124"/>
    </location>
</feature>
<dbReference type="Proteomes" id="UP000504603">
    <property type="component" value="Unplaced"/>
</dbReference>
<dbReference type="KEGG" id="mcha:111015552"/>
<evidence type="ECO:0000313" key="5">
    <source>
        <dbReference type="Proteomes" id="UP000504603"/>
    </source>
</evidence>
<dbReference type="InterPro" id="IPR039265">
    <property type="entry name" value="DIR1-like"/>
</dbReference>
<proteinExistence type="inferred from homology"/>
<evidence type="ECO:0000256" key="3">
    <source>
        <dbReference type="SAM" id="SignalP"/>
    </source>
</evidence>
<gene>
    <name evidence="6" type="primary">LOC111015552</name>
</gene>
<feature type="signal peptide" evidence="3">
    <location>
        <begin position="1"/>
        <end position="25"/>
    </location>
</feature>
<keyword evidence="3" id="KW-0732">Signal</keyword>
<dbReference type="InterPro" id="IPR036312">
    <property type="entry name" value="Bifun_inhib/LTP/seed_sf"/>
</dbReference>
<organism evidence="5 6">
    <name type="scientific">Momordica charantia</name>
    <name type="common">Bitter gourd</name>
    <name type="synonym">Balsam pear</name>
    <dbReference type="NCBI Taxonomy" id="3673"/>
    <lineage>
        <taxon>Eukaryota</taxon>
        <taxon>Viridiplantae</taxon>
        <taxon>Streptophyta</taxon>
        <taxon>Embryophyta</taxon>
        <taxon>Tracheophyta</taxon>
        <taxon>Spermatophyta</taxon>
        <taxon>Magnoliopsida</taxon>
        <taxon>eudicotyledons</taxon>
        <taxon>Gunneridae</taxon>
        <taxon>Pentapetalae</taxon>
        <taxon>rosids</taxon>
        <taxon>fabids</taxon>
        <taxon>Cucurbitales</taxon>
        <taxon>Cucurbitaceae</taxon>
        <taxon>Momordiceae</taxon>
        <taxon>Momordica</taxon>
    </lineage>
</organism>
<dbReference type="PANTHER" id="PTHR33122:SF13">
    <property type="entry name" value="BIFUNCTIONAL INHIBITOR_LIPID-TRANSFER PROTEIN_SEED STORAGE 2S ALBUMIN SUPERFAMILY PROTEIN"/>
    <property type="match status" value="1"/>
</dbReference>
<comment type="similarity">
    <text evidence="1">Belongs to the plant LTP family.</text>
</comment>
<keyword evidence="5" id="KW-1185">Reference proteome</keyword>
<name>A0A6J1CY97_MOMCH</name>
<dbReference type="Pfam" id="PF14368">
    <property type="entry name" value="LTP_2"/>
    <property type="match status" value="1"/>
</dbReference>
<dbReference type="GO" id="GO:0006869">
    <property type="term" value="P:lipid transport"/>
    <property type="evidence" value="ECO:0007669"/>
    <property type="project" value="InterPro"/>
</dbReference>
<dbReference type="Gene3D" id="1.10.110.10">
    <property type="entry name" value="Plant lipid-transfer and hydrophobic proteins"/>
    <property type="match status" value="1"/>
</dbReference>
<keyword evidence="2" id="KW-1015">Disulfide bond</keyword>
<dbReference type="OrthoDB" id="1917294at2759"/>
<dbReference type="SUPFAM" id="SSF47699">
    <property type="entry name" value="Bifunctional inhibitor/lipid-transfer protein/seed storage 2S albumin"/>
    <property type="match status" value="1"/>
</dbReference>
<evidence type="ECO:0000256" key="2">
    <source>
        <dbReference type="ARBA" id="ARBA00023157"/>
    </source>
</evidence>
<dbReference type="GeneID" id="111015552"/>
<sequence length="124" mass="12592">MASFSTTSKALIVAAGLLILVASEGFIHRAGAAGECGKMTVGLAAVSLTPCLGAVKDVRAKVTAACCSKVAGMFNTTPKCLCAILLSPMAKQAGINPAVAITIPKRCNIKNRPAGKKCGKYTLP</sequence>
<reference evidence="6" key="1">
    <citation type="submission" date="2025-08" db="UniProtKB">
        <authorList>
            <consortium name="RefSeq"/>
        </authorList>
    </citation>
    <scope>IDENTIFICATION</scope>
    <source>
        <strain evidence="6">OHB3-1</strain>
    </source>
</reference>